<feature type="transmembrane region" description="Helical" evidence="1">
    <location>
        <begin position="97"/>
        <end position="115"/>
    </location>
</feature>
<keyword evidence="1" id="KW-0812">Transmembrane</keyword>
<dbReference type="AlphaFoldDB" id="A0A1K2HHX8"/>
<name>A0A1K2HHX8_9NEIS</name>
<keyword evidence="4" id="KW-1185">Reference proteome</keyword>
<dbReference type="GO" id="GO:0016747">
    <property type="term" value="F:acyltransferase activity, transferring groups other than amino-acyl groups"/>
    <property type="evidence" value="ECO:0007669"/>
    <property type="project" value="InterPro"/>
</dbReference>
<dbReference type="InterPro" id="IPR050879">
    <property type="entry name" value="Acyltransferase_3"/>
</dbReference>
<dbReference type="EMBL" id="FPKR01000007">
    <property type="protein sequence ID" value="SFZ76456.1"/>
    <property type="molecule type" value="Genomic_DNA"/>
</dbReference>
<dbReference type="GO" id="GO:0000271">
    <property type="term" value="P:polysaccharide biosynthetic process"/>
    <property type="evidence" value="ECO:0007669"/>
    <property type="project" value="TreeGrafter"/>
</dbReference>
<feature type="transmembrane region" description="Helical" evidence="1">
    <location>
        <begin position="187"/>
        <end position="203"/>
    </location>
</feature>
<keyword evidence="3" id="KW-0808">Transferase</keyword>
<feature type="domain" description="Acyltransferase 3" evidence="2">
    <location>
        <begin position="10"/>
        <end position="354"/>
    </location>
</feature>
<organism evidence="3 4">
    <name type="scientific">Chitinimonas taiwanensis DSM 18899</name>
    <dbReference type="NCBI Taxonomy" id="1121279"/>
    <lineage>
        <taxon>Bacteria</taxon>
        <taxon>Pseudomonadati</taxon>
        <taxon>Pseudomonadota</taxon>
        <taxon>Betaproteobacteria</taxon>
        <taxon>Neisseriales</taxon>
        <taxon>Chitinibacteraceae</taxon>
        <taxon>Chitinimonas</taxon>
    </lineage>
</organism>
<keyword evidence="3" id="KW-0378">Hydrolase</keyword>
<keyword evidence="1" id="KW-1133">Transmembrane helix</keyword>
<dbReference type="GO" id="GO:0016787">
    <property type="term" value="F:hydrolase activity"/>
    <property type="evidence" value="ECO:0007669"/>
    <property type="project" value="UniProtKB-KW"/>
</dbReference>
<feature type="transmembrane region" description="Helical" evidence="1">
    <location>
        <begin position="246"/>
        <end position="265"/>
    </location>
</feature>
<evidence type="ECO:0000259" key="2">
    <source>
        <dbReference type="Pfam" id="PF01757"/>
    </source>
</evidence>
<keyword evidence="3" id="KW-0012">Acyltransferase</keyword>
<evidence type="ECO:0000256" key="1">
    <source>
        <dbReference type="SAM" id="Phobius"/>
    </source>
</evidence>
<feature type="transmembrane region" description="Helical" evidence="1">
    <location>
        <begin position="14"/>
        <end position="35"/>
    </location>
</feature>
<feature type="transmembrane region" description="Helical" evidence="1">
    <location>
        <begin position="55"/>
        <end position="76"/>
    </location>
</feature>
<feature type="transmembrane region" description="Helical" evidence="1">
    <location>
        <begin position="215"/>
        <end position="234"/>
    </location>
</feature>
<evidence type="ECO:0000313" key="4">
    <source>
        <dbReference type="Proteomes" id="UP000186513"/>
    </source>
</evidence>
<dbReference type="Proteomes" id="UP000186513">
    <property type="component" value="Unassembled WGS sequence"/>
</dbReference>
<evidence type="ECO:0000313" key="3">
    <source>
        <dbReference type="EMBL" id="SFZ76456.1"/>
    </source>
</evidence>
<reference evidence="3 4" key="1">
    <citation type="submission" date="2016-11" db="EMBL/GenBank/DDBJ databases">
        <authorList>
            <person name="Jaros S."/>
            <person name="Januszkiewicz K."/>
            <person name="Wedrychowicz H."/>
        </authorList>
    </citation>
    <scope>NUCLEOTIDE SEQUENCE [LARGE SCALE GENOMIC DNA]</scope>
    <source>
        <strain evidence="3 4">DSM 18899</strain>
    </source>
</reference>
<feature type="transmembrane region" description="Helical" evidence="1">
    <location>
        <begin position="340"/>
        <end position="361"/>
    </location>
</feature>
<sequence>MPETLPARDARIDALRGLAILLVLVLHFSISYGLHKSPLANWLPPMLLDAVLWNGNYGVTLFFTLSGFLIAGPLLAKPGPLAQLALGDFYLRRFARILPPLLLALALIIALGYSGHPSFANVDGGHDLPASFSWWAAFSVLSFWHNVLMQQLGYFNYALNVYWSLSVEEVFYLCLPLACLLLRRRRWLLLACAALIAIGPWYRAQHLDSELYFMYGYWACFDAIALGVAAAILAPHIRLSGTARVLLQWLAAALLLFSFLIGIGGHEVFGFSQVALACAALLVLKPVAAQPGICLASWPGRALRWLGRHSYELYLFHCIVLGLLREALPRSTVAPEAKLGLLLAFLLASCLLAALVARHIGTPANRYLRRRLARRSSLEPAFIRI</sequence>
<dbReference type="STRING" id="1121279.SAMN02745887_01966"/>
<dbReference type="InterPro" id="IPR002656">
    <property type="entry name" value="Acyl_transf_3_dom"/>
</dbReference>
<gene>
    <name evidence="3" type="ORF">SAMN02745887_01966</name>
</gene>
<dbReference type="Pfam" id="PF01757">
    <property type="entry name" value="Acyl_transf_3"/>
    <property type="match status" value="1"/>
</dbReference>
<accession>A0A1K2HHX8</accession>
<dbReference type="GO" id="GO:0016020">
    <property type="term" value="C:membrane"/>
    <property type="evidence" value="ECO:0007669"/>
    <property type="project" value="TreeGrafter"/>
</dbReference>
<protein>
    <submittedName>
        <fullName evidence="3">Peptidoglycan/LPS O-acetylase OafA/YrhL, contains acyltransferase and SGNH-hydrolase domains</fullName>
    </submittedName>
</protein>
<dbReference type="PANTHER" id="PTHR23028:SF53">
    <property type="entry name" value="ACYL_TRANSF_3 DOMAIN-CONTAINING PROTEIN"/>
    <property type="match status" value="1"/>
</dbReference>
<dbReference type="RefSeq" id="WP_245794160.1">
    <property type="nucleotide sequence ID" value="NZ_FPKR01000007.1"/>
</dbReference>
<proteinExistence type="predicted"/>
<dbReference type="PANTHER" id="PTHR23028">
    <property type="entry name" value="ACETYLTRANSFERASE"/>
    <property type="match status" value="1"/>
</dbReference>
<keyword evidence="1" id="KW-0472">Membrane</keyword>